<reference evidence="1 2" key="1">
    <citation type="submission" date="2021-08" db="EMBL/GenBank/DDBJ databases">
        <title>Culture and genomic analysis of Symbiopectobacterium purcellii sp. nov. gen. nov., isolated from the leafhopper Empoasca decipiens.</title>
        <authorList>
            <person name="Nadal-Jimenez P."/>
            <person name="Siozios S."/>
            <person name="Halliday N."/>
            <person name="Camara M."/>
            <person name="Hurst G.D.D."/>
        </authorList>
    </citation>
    <scope>NUCLEOTIDE SEQUENCE [LARGE SCALE GENOMIC DNA]</scope>
    <source>
        <strain evidence="1 2">SyEd1</strain>
    </source>
</reference>
<sequence>MLDFVSCVDAIRLREKAVTRFTAQRNIAPTVFPGNVMDLTQGNFSPMQSAVVPCRCTVWLVK</sequence>
<keyword evidence="2" id="KW-1185">Reference proteome</keyword>
<organism evidence="1 2">
    <name type="scientific">Symbiopectobacterium purcellii</name>
    <dbReference type="NCBI Taxonomy" id="2871826"/>
    <lineage>
        <taxon>Bacteria</taxon>
        <taxon>Pseudomonadati</taxon>
        <taxon>Pseudomonadota</taxon>
        <taxon>Gammaproteobacteria</taxon>
        <taxon>Enterobacterales</taxon>
        <taxon>Enterobacteriaceae</taxon>
    </lineage>
</organism>
<accession>A0ABX9ALS5</accession>
<evidence type="ECO:0000313" key="2">
    <source>
        <dbReference type="Proteomes" id="UP000825886"/>
    </source>
</evidence>
<gene>
    <name evidence="1" type="ORF">K6K13_01160</name>
</gene>
<proteinExistence type="predicted"/>
<dbReference type="EMBL" id="CP081864">
    <property type="protein sequence ID" value="QZN96133.1"/>
    <property type="molecule type" value="Genomic_DNA"/>
</dbReference>
<dbReference type="Proteomes" id="UP000825886">
    <property type="component" value="Chromosome"/>
</dbReference>
<evidence type="ECO:0000313" key="1">
    <source>
        <dbReference type="EMBL" id="QZN96133.1"/>
    </source>
</evidence>
<name>A0ABX9ALS5_9ENTR</name>
<protein>
    <submittedName>
        <fullName evidence="1">Uncharacterized protein</fullName>
    </submittedName>
</protein>
<dbReference type="RefSeq" id="WP_222159195.1">
    <property type="nucleotide sequence ID" value="NZ_CP081864.1"/>
</dbReference>